<dbReference type="InterPro" id="IPR032808">
    <property type="entry name" value="DoxX"/>
</dbReference>
<comment type="subcellular location">
    <subcellularLocation>
        <location evidence="1">Membrane</location>
        <topology evidence="1">Multi-pass membrane protein</topology>
    </subcellularLocation>
</comment>
<dbReference type="Proteomes" id="UP001141950">
    <property type="component" value="Unassembled WGS sequence"/>
</dbReference>
<evidence type="ECO:0000256" key="2">
    <source>
        <dbReference type="ARBA" id="ARBA00022692"/>
    </source>
</evidence>
<evidence type="ECO:0000313" key="6">
    <source>
        <dbReference type="EMBL" id="MCR2804070.1"/>
    </source>
</evidence>
<evidence type="ECO:0000313" key="7">
    <source>
        <dbReference type="Proteomes" id="UP001141950"/>
    </source>
</evidence>
<evidence type="ECO:0000256" key="1">
    <source>
        <dbReference type="ARBA" id="ARBA00004141"/>
    </source>
</evidence>
<reference evidence="6" key="1">
    <citation type="submission" date="2022-08" db="EMBL/GenBank/DDBJ databases">
        <title>The genomic sequence of strain Paenibacillus sp. SCIV0701.</title>
        <authorList>
            <person name="Zhao H."/>
        </authorList>
    </citation>
    <scope>NUCLEOTIDE SEQUENCE</scope>
    <source>
        <strain evidence="6">SCIV0701</strain>
    </source>
</reference>
<keyword evidence="3 5" id="KW-1133">Transmembrane helix</keyword>
<comment type="caution">
    <text evidence="6">The sequence shown here is derived from an EMBL/GenBank/DDBJ whole genome shotgun (WGS) entry which is preliminary data.</text>
</comment>
<feature type="transmembrane region" description="Helical" evidence="5">
    <location>
        <begin position="90"/>
        <end position="114"/>
    </location>
</feature>
<protein>
    <submittedName>
        <fullName evidence="6">DoxX family protein</fullName>
    </submittedName>
</protein>
<dbReference type="PANTHER" id="PTHR39157">
    <property type="entry name" value="INTEGRAL MEMBRANE PROTEIN-RELATED"/>
    <property type="match status" value="1"/>
</dbReference>
<keyword evidence="2 5" id="KW-0812">Transmembrane</keyword>
<keyword evidence="4 5" id="KW-0472">Membrane</keyword>
<dbReference type="Pfam" id="PF07681">
    <property type="entry name" value="DoxX"/>
    <property type="match status" value="1"/>
</dbReference>
<name>A0A9X2MPH4_9BACL</name>
<sequence>MMKFLRENVYAAGLLFLLRIYVGWEWLNAGFHKLTGGFDATGFLKNAIANPVLDKGTQELVYPTFTGFLEQVALPNVKIINFLIPVGETLVGIGLIVGGLTAAAAFFGLMMNFMFLFAGTVSTNPWLILLGLVVIAAGTNAGRFGLDYYLLPLLRKLMRRNDQEKPQTPTLPKPRHRAAH</sequence>
<dbReference type="AlphaFoldDB" id="A0A9X2MPH4"/>
<gene>
    <name evidence="6" type="ORF">NQZ67_09290</name>
</gene>
<dbReference type="PANTHER" id="PTHR39157:SF1">
    <property type="entry name" value="DOXX FAMILY PROTEIN"/>
    <property type="match status" value="1"/>
</dbReference>
<evidence type="ECO:0000256" key="3">
    <source>
        <dbReference type="ARBA" id="ARBA00022989"/>
    </source>
</evidence>
<dbReference type="GO" id="GO:0016020">
    <property type="term" value="C:membrane"/>
    <property type="evidence" value="ECO:0007669"/>
    <property type="project" value="UniProtKB-SubCell"/>
</dbReference>
<dbReference type="EMBL" id="JANIPJ010000005">
    <property type="protein sequence ID" value="MCR2804070.1"/>
    <property type="molecule type" value="Genomic_DNA"/>
</dbReference>
<keyword evidence="7" id="KW-1185">Reference proteome</keyword>
<evidence type="ECO:0000256" key="5">
    <source>
        <dbReference type="SAM" id="Phobius"/>
    </source>
</evidence>
<organism evidence="6 7">
    <name type="scientific">Paenibacillus soyae</name>
    <dbReference type="NCBI Taxonomy" id="2969249"/>
    <lineage>
        <taxon>Bacteria</taxon>
        <taxon>Bacillati</taxon>
        <taxon>Bacillota</taxon>
        <taxon>Bacilli</taxon>
        <taxon>Bacillales</taxon>
        <taxon>Paenibacillaceae</taxon>
        <taxon>Paenibacillus</taxon>
    </lineage>
</organism>
<accession>A0A9X2MPH4</accession>
<evidence type="ECO:0000256" key="4">
    <source>
        <dbReference type="ARBA" id="ARBA00023136"/>
    </source>
</evidence>
<dbReference type="RefSeq" id="WP_257444863.1">
    <property type="nucleotide sequence ID" value="NZ_JANIPJ010000005.1"/>
</dbReference>
<proteinExistence type="predicted"/>